<dbReference type="EMBL" id="MU006787">
    <property type="protein sequence ID" value="KAF2639241.1"/>
    <property type="molecule type" value="Genomic_DNA"/>
</dbReference>
<dbReference type="AlphaFoldDB" id="A0A6A6RWV3"/>
<dbReference type="SUPFAM" id="SSF56112">
    <property type="entry name" value="Protein kinase-like (PK-like)"/>
    <property type="match status" value="1"/>
</dbReference>
<keyword evidence="2" id="KW-1185">Reference proteome</keyword>
<evidence type="ECO:0000313" key="2">
    <source>
        <dbReference type="Proteomes" id="UP000799753"/>
    </source>
</evidence>
<reference evidence="1" key="1">
    <citation type="journal article" date="2020" name="Stud. Mycol.">
        <title>101 Dothideomycetes genomes: a test case for predicting lifestyles and emergence of pathogens.</title>
        <authorList>
            <person name="Haridas S."/>
            <person name="Albert R."/>
            <person name="Binder M."/>
            <person name="Bloem J."/>
            <person name="Labutti K."/>
            <person name="Salamov A."/>
            <person name="Andreopoulos B."/>
            <person name="Baker S."/>
            <person name="Barry K."/>
            <person name="Bills G."/>
            <person name="Bluhm B."/>
            <person name="Cannon C."/>
            <person name="Castanera R."/>
            <person name="Culley D."/>
            <person name="Daum C."/>
            <person name="Ezra D."/>
            <person name="Gonzalez J."/>
            <person name="Henrissat B."/>
            <person name="Kuo A."/>
            <person name="Liang C."/>
            <person name="Lipzen A."/>
            <person name="Lutzoni F."/>
            <person name="Magnuson J."/>
            <person name="Mondo S."/>
            <person name="Nolan M."/>
            <person name="Ohm R."/>
            <person name="Pangilinan J."/>
            <person name="Park H.-J."/>
            <person name="Ramirez L."/>
            <person name="Alfaro M."/>
            <person name="Sun H."/>
            <person name="Tritt A."/>
            <person name="Yoshinaga Y."/>
            <person name="Zwiers L.-H."/>
            <person name="Turgeon B."/>
            <person name="Goodwin S."/>
            <person name="Spatafora J."/>
            <person name="Crous P."/>
            <person name="Grigoriev I."/>
        </authorList>
    </citation>
    <scope>NUCLEOTIDE SEQUENCE</scope>
    <source>
        <strain evidence="1">CBS 473.64</strain>
    </source>
</reference>
<protein>
    <recommendedName>
        <fullName evidence="3">Protein kinase domain-containing protein</fullName>
    </recommendedName>
</protein>
<proteinExistence type="predicted"/>
<dbReference type="InterPro" id="IPR011009">
    <property type="entry name" value="Kinase-like_dom_sf"/>
</dbReference>
<organism evidence="1 2">
    <name type="scientific">Massarina eburnea CBS 473.64</name>
    <dbReference type="NCBI Taxonomy" id="1395130"/>
    <lineage>
        <taxon>Eukaryota</taxon>
        <taxon>Fungi</taxon>
        <taxon>Dikarya</taxon>
        <taxon>Ascomycota</taxon>
        <taxon>Pezizomycotina</taxon>
        <taxon>Dothideomycetes</taxon>
        <taxon>Pleosporomycetidae</taxon>
        <taxon>Pleosporales</taxon>
        <taxon>Massarineae</taxon>
        <taxon>Massarinaceae</taxon>
        <taxon>Massarina</taxon>
    </lineage>
</organism>
<evidence type="ECO:0008006" key="3">
    <source>
        <dbReference type="Google" id="ProtNLM"/>
    </source>
</evidence>
<name>A0A6A6RWV3_9PLEO</name>
<accession>A0A6A6RWV3</accession>
<dbReference type="Proteomes" id="UP000799753">
    <property type="component" value="Unassembled WGS sequence"/>
</dbReference>
<sequence>MDTWPKEECNSKAINSCLRYPNNIQIALLAYKILEGIRFLEINRWTHRSIKCSAILLSYNNVQLTNVKKCYPGKHSNENNKDTKALSYVLATTIDKGLEIRDVLSVQSLERWTDEAIDFVSKTAFASSNELRDHSFLTSYQPLETSLIQLIEFAKILASQPYSSA</sequence>
<evidence type="ECO:0000313" key="1">
    <source>
        <dbReference type="EMBL" id="KAF2639241.1"/>
    </source>
</evidence>
<gene>
    <name evidence="1" type="ORF">P280DRAFT_481397</name>
</gene>
<dbReference type="OrthoDB" id="3535570at2759"/>